<evidence type="ECO:0000313" key="2">
    <source>
        <dbReference type="EMBL" id="THU39845.1"/>
    </source>
</evidence>
<reference evidence="2 3" key="1">
    <citation type="submission" date="2019-04" db="EMBL/GenBank/DDBJ databases">
        <title>Niastella caeni sp. nov., isolated from activated sludge.</title>
        <authorList>
            <person name="Sheng M."/>
        </authorList>
    </citation>
    <scope>NUCLEOTIDE SEQUENCE [LARGE SCALE GENOMIC DNA]</scope>
    <source>
        <strain evidence="2 3">HX-2-15</strain>
    </source>
</reference>
<organism evidence="2 3">
    <name type="scientific">Niastella caeni</name>
    <dbReference type="NCBI Taxonomy" id="2569763"/>
    <lineage>
        <taxon>Bacteria</taxon>
        <taxon>Pseudomonadati</taxon>
        <taxon>Bacteroidota</taxon>
        <taxon>Chitinophagia</taxon>
        <taxon>Chitinophagales</taxon>
        <taxon>Chitinophagaceae</taxon>
        <taxon>Niastella</taxon>
    </lineage>
</organism>
<keyword evidence="2" id="KW-0808">Transferase</keyword>
<dbReference type="AlphaFoldDB" id="A0A4S8HWK5"/>
<dbReference type="Proteomes" id="UP000306918">
    <property type="component" value="Unassembled WGS sequence"/>
</dbReference>
<dbReference type="Gene3D" id="3.40.50.150">
    <property type="entry name" value="Vaccinia Virus protein VP39"/>
    <property type="match status" value="1"/>
</dbReference>
<evidence type="ECO:0000313" key="3">
    <source>
        <dbReference type="Proteomes" id="UP000306918"/>
    </source>
</evidence>
<dbReference type="RefSeq" id="WP_136576601.1">
    <property type="nucleotide sequence ID" value="NZ_STFF01000002.1"/>
</dbReference>
<proteinExistence type="predicted"/>
<dbReference type="InterPro" id="IPR029063">
    <property type="entry name" value="SAM-dependent_MTases_sf"/>
</dbReference>
<gene>
    <name evidence="2" type="ORF">FAM09_08080</name>
</gene>
<comment type="caution">
    <text evidence="2">The sequence shown here is derived from an EMBL/GenBank/DDBJ whole genome shotgun (WGS) entry which is preliminary data.</text>
</comment>
<keyword evidence="3" id="KW-1185">Reference proteome</keyword>
<protein>
    <submittedName>
        <fullName evidence="2">Class I SAM-dependent methyltransferase</fullName>
    </submittedName>
</protein>
<dbReference type="CDD" id="cd02440">
    <property type="entry name" value="AdoMet_MTases"/>
    <property type="match status" value="1"/>
</dbReference>
<name>A0A4S8HWK5_9BACT</name>
<dbReference type="InterPro" id="IPR013216">
    <property type="entry name" value="Methyltransf_11"/>
</dbReference>
<accession>A0A4S8HWK5</accession>
<dbReference type="OrthoDB" id="9784101at2"/>
<dbReference type="GO" id="GO:0008757">
    <property type="term" value="F:S-adenosylmethionine-dependent methyltransferase activity"/>
    <property type="evidence" value="ECO:0007669"/>
    <property type="project" value="InterPro"/>
</dbReference>
<keyword evidence="2" id="KW-0489">Methyltransferase</keyword>
<evidence type="ECO:0000259" key="1">
    <source>
        <dbReference type="Pfam" id="PF08241"/>
    </source>
</evidence>
<dbReference type="EMBL" id="STFF01000002">
    <property type="protein sequence ID" value="THU39845.1"/>
    <property type="molecule type" value="Genomic_DNA"/>
</dbReference>
<sequence>MQLTEAISLIQKGIVPHSSPQTWADLGAGNGLFSEALFSILLPGSTIHAVDLYTQPNLQHHPSIIFHQADFLKDKLPIPTLDGILMANSLHYVQEQVACIKKLKTHLRNGIGVFILVEYDTDRGNQWVPFPVSFARAQSIFDDAGFSKIEKIGERQSMYRRDSIYAALISLPIASKR</sequence>
<dbReference type="Pfam" id="PF08241">
    <property type="entry name" value="Methyltransf_11"/>
    <property type="match status" value="1"/>
</dbReference>
<feature type="domain" description="Methyltransferase type 11" evidence="1">
    <location>
        <begin position="25"/>
        <end position="110"/>
    </location>
</feature>
<dbReference type="GO" id="GO:0032259">
    <property type="term" value="P:methylation"/>
    <property type="evidence" value="ECO:0007669"/>
    <property type="project" value="UniProtKB-KW"/>
</dbReference>
<dbReference type="SUPFAM" id="SSF53335">
    <property type="entry name" value="S-adenosyl-L-methionine-dependent methyltransferases"/>
    <property type="match status" value="1"/>
</dbReference>